<feature type="repeat" description="RCC1" evidence="3">
    <location>
        <begin position="414"/>
        <end position="464"/>
    </location>
</feature>
<dbReference type="SMART" id="SM00248">
    <property type="entry name" value="ANK"/>
    <property type="match status" value="2"/>
</dbReference>
<feature type="compositionally biased region" description="Low complexity" evidence="4">
    <location>
        <begin position="942"/>
        <end position="953"/>
    </location>
</feature>
<dbReference type="Pfam" id="PF25390">
    <property type="entry name" value="WD40_RLD"/>
    <property type="match status" value="1"/>
</dbReference>
<feature type="compositionally biased region" description="Polar residues" evidence="4">
    <location>
        <begin position="1039"/>
        <end position="1048"/>
    </location>
</feature>
<dbReference type="AlphaFoldDB" id="A0A5C7IA39"/>
<accession>A0A5C7IA39</accession>
<feature type="region of interest" description="Disordered" evidence="4">
    <location>
        <begin position="1032"/>
        <end position="1132"/>
    </location>
</feature>
<dbReference type="OrthoDB" id="1893551at2759"/>
<reference evidence="7" key="1">
    <citation type="journal article" date="2019" name="Gigascience">
        <title>De novo genome assembly of the endangered Acer yangbiense, a plant species with extremely small populations endemic to Yunnan Province, China.</title>
        <authorList>
            <person name="Yang J."/>
            <person name="Wariss H.M."/>
            <person name="Tao L."/>
            <person name="Zhang R."/>
            <person name="Yun Q."/>
            <person name="Hollingsworth P."/>
            <person name="Dao Z."/>
            <person name="Luo G."/>
            <person name="Guo H."/>
            <person name="Ma Y."/>
            <person name="Sun W."/>
        </authorList>
    </citation>
    <scope>NUCLEOTIDE SEQUENCE [LARGE SCALE GENOMIC DNA]</scope>
    <source>
        <strain evidence="7">cv. Malutang</strain>
    </source>
</reference>
<feature type="region of interest" description="Disordered" evidence="4">
    <location>
        <begin position="88"/>
        <end position="133"/>
    </location>
</feature>
<dbReference type="Pfam" id="PF00023">
    <property type="entry name" value="Ank"/>
    <property type="match status" value="1"/>
</dbReference>
<feature type="repeat" description="ANK" evidence="2">
    <location>
        <begin position="62"/>
        <end position="94"/>
    </location>
</feature>
<proteinExistence type="predicted"/>
<feature type="repeat" description="RCC1" evidence="3">
    <location>
        <begin position="303"/>
        <end position="354"/>
    </location>
</feature>
<keyword evidence="1" id="KW-0677">Repeat</keyword>
<dbReference type="PANTHER" id="PTHR22872">
    <property type="entry name" value="BTK-BINDING PROTEIN-RELATED"/>
    <property type="match status" value="1"/>
</dbReference>
<evidence type="ECO:0000256" key="1">
    <source>
        <dbReference type="ARBA" id="ARBA00022737"/>
    </source>
</evidence>
<feature type="region of interest" description="Disordered" evidence="4">
    <location>
        <begin position="1216"/>
        <end position="1240"/>
    </location>
</feature>
<gene>
    <name evidence="6" type="ORF">EZV62_007638</name>
</gene>
<dbReference type="EMBL" id="VAHF01000003">
    <property type="protein sequence ID" value="TXG66363.1"/>
    <property type="molecule type" value="Genomic_DNA"/>
</dbReference>
<dbReference type="Proteomes" id="UP000323000">
    <property type="component" value="Chromosome 3"/>
</dbReference>
<dbReference type="PANTHER" id="PTHR22872:SF2">
    <property type="entry name" value="INHIBITOR OF BRUTON TYROSINE KINASE"/>
    <property type="match status" value="1"/>
</dbReference>
<dbReference type="PROSITE" id="PS50088">
    <property type="entry name" value="ANK_REPEAT"/>
    <property type="match status" value="2"/>
</dbReference>
<dbReference type="SUPFAM" id="SSF50985">
    <property type="entry name" value="RCC1/BLIP-II"/>
    <property type="match status" value="1"/>
</dbReference>
<dbReference type="PROSITE" id="PS50012">
    <property type="entry name" value="RCC1_3"/>
    <property type="match status" value="5"/>
</dbReference>
<keyword evidence="2" id="KW-0040">ANK repeat</keyword>
<feature type="compositionally biased region" description="Low complexity" evidence="4">
    <location>
        <begin position="104"/>
        <end position="120"/>
    </location>
</feature>
<dbReference type="SUPFAM" id="SSF48403">
    <property type="entry name" value="Ankyrin repeat"/>
    <property type="match status" value="1"/>
</dbReference>
<dbReference type="InterPro" id="IPR058923">
    <property type="entry name" value="RCC1-like_dom"/>
</dbReference>
<dbReference type="Gene3D" id="1.25.40.20">
    <property type="entry name" value="Ankyrin repeat-containing domain"/>
    <property type="match status" value="2"/>
</dbReference>
<feature type="compositionally biased region" description="Polar residues" evidence="4">
    <location>
        <begin position="1220"/>
        <end position="1231"/>
    </location>
</feature>
<evidence type="ECO:0000256" key="3">
    <source>
        <dbReference type="PROSITE-ProRule" id="PRU00235"/>
    </source>
</evidence>
<feature type="repeat" description="RCC1" evidence="3">
    <location>
        <begin position="355"/>
        <end position="413"/>
    </location>
</feature>
<dbReference type="InterPro" id="IPR009091">
    <property type="entry name" value="RCC1/BLIP-II"/>
</dbReference>
<protein>
    <recommendedName>
        <fullName evidence="5">RCC1-like domain-containing protein</fullName>
    </recommendedName>
</protein>
<name>A0A5C7IA39_9ROSI</name>
<dbReference type="PROSITE" id="PS50297">
    <property type="entry name" value="ANK_REP_REGION"/>
    <property type="match status" value="2"/>
</dbReference>
<dbReference type="Gene3D" id="2.130.10.30">
    <property type="entry name" value="Regulator of chromosome condensation 1/beta-lactamase-inhibitor protein II"/>
    <property type="match status" value="2"/>
</dbReference>
<feature type="region of interest" description="Disordered" evidence="4">
    <location>
        <begin position="1151"/>
        <end position="1179"/>
    </location>
</feature>
<feature type="repeat" description="RCC1" evidence="3">
    <location>
        <begin position="519"/>
        <end position="574"/>
    </location>
</feature>
<evidence type="ECO:0000313" key="7">
    <source>
        <dbReference type="Proteomes" id="UP000323000"/>
    </source>
</evidence>
<evidence type="ECO:0000259" key="5">
    <source>
        <dbReference type="Pfam" id="PF25390"/>
    </source>
</evidence>
<organism evidence="6 7">
    <name type="scientific">Acer yangbiense</name>
    <dbReference type="NCBI Taxonomy" id="1000413"/>
    <lineage>
        <taxon>Eukaryota</taxon>
        <taxon>Viridiplantae</taxon>
        <taxon>Streptophyta</taxon>
        <taxon>Embryophyta</taxon>
        <taxon>Tracheophyta</taxon>
        <taxon>Spermatophyta</taxon>
        <taxon>Magnoliopsida</taxon>
        <taxon>eudicotyledons</taxon>
        <taxon>Gunneridae</taxon>
        <taxon>Pentapetalae</taxon>
        <taxon>rosids</taxon>
        <taxon>malvids</taxon>
        <taxon>Sapindales</taxon>
        <taxon>Sapindaceae</taxon>
        <taxon>Hippocastanoideae</taxon>
        <taxon>Acereae</taxon>
        <taxon>Acer</taxon>
    </lineage>
</organism>
<feature type="compositionally biased region" description="Basic residues" evidence="4">
    <location>
        <begin position="958"/>
        <end position="972"/>
    </location>
</feature>
<keyword evidence="7" id="KW-1185">Reference proteome</keyword>
<dbReference type="PRINTS" id="PR00633">
    <property type="entry name" value="RCCNDNSATION"/>
</dbReference>
<feature type="region of interest" description="Disordered" evidence="4">
    <location>
        <begin position="934"/>
        <end position="976"/>
    </location>
</feature>
<evidence type="ECO:0000313" key="6">
    <source>
        <dbReference type="EMBL" id="TXG66363.1"/>
    </source>
</evidence>
<evidence type="ECO:0000256" key="2">
    <source>
        <dbReference type="PROSITE-ProRule" id="PRU00023"/>
    </source>
</evidence>
<dbReference type="InterPro" id="IPR051625">
    <property type="entry name" value="Signaling_Regulatory_Domain"/>
</dbReference>
<comment type="caution">
    <text evidence="6">The sequence shown here is derived from an EMBL/GenBank/DDBJ whole genome shotgun (WGS) entry which is preliminary data.</text>
</comment>
<feature type="repeat" description="RCC1" evidence="3">
    <location>
        <begin position="465"/>
        <end position="518"/>
    </location>
</feature>
<feature type="repeat" description="ANK" evidence="2">
    <location>
        <begin position="245"/>
        <end position="277"/>
    </location>
</feature>
<sequence>MEIQVSPQGQKHNLQTPGRKFSLGGFQKDLCLVVREGSLADVDSAVVLLKKNGGSINSRNMFGLTPLHIATWRNHIPIVRRLLAAGADPDARSPSYPNVDTFKTPKTPSKTQTTSPATPKQHSEILESNDSSEVSLDLNLTHKPQSADEDVIVYSRKRKNQKQVGVPLQVEQNQESQPCKMIQEGDLNLSTESAENGKTESALICLGGQTKREKNMKKIAGEWSLQEDEDNRKRIVFVIFKDGESGWSSLHRAFHFGHLAVASVLLQSSASISLEDCKSRTPVDLLSGPVLQAIGSGHDSVATEVYSWGSGTNYQLGTGNAHIQKLPCKVDSLHGSVIKLVSAAKFHSVAVTTRGEVYTWGFGRGGRLGHPDFDIHSGQAAVITPRQVTSGLGSRRVKTIAAAKHHTVLATEGGEVFTWGSNREGQLGYTSVDTQPTPRRVSSLKSRIVAVAAANKHTVVVSDSGEVFTWGCNREGQLGYGTSNSASNYTPRLVEYLKGKVFVGVAAAKYHTLVLGADGEVYTWGHRLVTPKRVIIARNLKKSGSTPMKFHRMERLHVVAIAAGMVHSVALTEDGVLFYWASSDPDLKCQQLYSLCGTNSVSISAGKYWTAAVTATGDLYMWDGKKTKDNPPHVTRLHGVKRATSVSVGETHLLIVGSLYHPVYPHNVTKNPQKLKLNVRNGLEEFDEDFMFNDMASNHMLSTLEKDDSGHKSIPPTLTSLCEKVAAEFLVEPRNALQLLEIADSLGADDLRKHCEGSAYIGDAVEGTLPCDGLNNSLPLFCVANDIVIRNLDYILTVSSHAFSSASLEILANLEKLFDQRSSEPWSYRRLPTPTATFPIIINSEEEDSESEVLRTRYNNMKISSVKNEGNTRIDSFLQPKDDPNQGIGKQVRALRKKLQQIEMLEMKQSNGHLLDEQQLAKLQTRSALESSLSELGVPVESPQAKASSAASPDGKGNRKAAMSKKHRRKNQKAAQLETVSGFCLTDVGAGPVKDLFDVEASQVSSTMEEDVMFEGNVTNQSSTESSFLVQKKDISDLPKNNSSLQTASKKKNKNKKGGLSMFLSGALDDTPKTAAPPPPPTPKSEGPAWGGAKVPKGSASLREIQDEQSKVKVNQPTRTKDQFEDLSNGRSEGKVLLSSFLPSKPIPMVSAQTTQASDADKGTPPWAASGTPPSLSRPSLRDIQMQQASNLTPLSNWDHQVKQHCLSHSPKTRTAGFSIASSQGSPSESPGMNRWFKPEVGAPSSIRSIQIEEKAMKDLKRFYSSVKIVKNQS</sequence>
<evidence type="ECO:0000256" key="4">
    <source>
        <dbReference type="SAM" id="MobiDB-lite"/>
    </source>
</evidence>
<dbReference type="InterPro" id="IPR036770">
    <property type="entry name" value="Ankyrin_rpt-contain_sf"/>
</dbReference>
<dbReference type="InterPro" id="IPR002110">
    <property type="entry name" value="Ankyrin_rpt"/>
</dbReference>
<feature type="domain" description="RCC1-like" evidence="5">
    <location>
        <begin position="295"/>
        <end position="525"/>
    </location>
</feature>
<dbReference type="InterPro" id="IPR000408">
    <property type="entry name" value="Reg_chr_condens"/>
</dbReference>